<dbReference type="InterPro" id="IPR024409">
    <property type="entry name" value="DUF3833"/>
</dbReference>
<gene>
    <name evidence="2" type="ORF">FOF44_12450</name>
</gene>
<accession>A0A557P389</accession>
<protein>
    <submittedName>
        <fullName evidence="2">DUF3833 domain-containing protein</fullName>
    </submittedName>
</protein>
<dbReference type="RefSeq" id="WP_144388595.1">
    <property type="nucleotide sequence ID" value="NZ_CANNCB010000031.1"/>
</dbReference>
<feature type="signal peptide" evidence="1">
    <location>
        <begin position="1"/>
        <end position="24"/>
    </location>
</feature>
<proteinExistence type="predicted"/>
<evidence type="ECO:0000313" key="3">
    <source>
        <dbReference type="Proteomes" id="UP000319828"/>
    </source>
</evidence>
<dbReference type="EMBL" id="VMKJ01000026">
    <property type="protein sequence ID" value="TVO35107.1"/>
    <property type="molecule type" value="Genomic_DNA"/>
</dbReference>
<dbReference type="Proteomes" id="UP000319828">
    <property type="component" value="Unassembled WGS sequence"/>
</dbReference>
<evidence type="ECO:0000256" key="1">
    <source>
        <dbReference type="SAM" id="SignalP"/>
    </source>
</evidence>
<organism evidence="2 3">
    <name type="scientific">Vibrio algivorus</name>
    <dbReference type="NCBI Taxonomy" id="1667024"/>
    <lineage>
        <taxon>Bacteria</taxon>
        <taxon>Pseudomonadati</taxon>
        <taxon>Pseudomonadota</taxon>
        <taxon>Gammaproteobacteria</taxon>
        <taxon>Vibrionales</taxon>
        <taxon>Vibrionaceae</taxon>
        <taxon>Vibrio</taxon>
    </lineage>
</organism>
<comment type="caution">
    <text evidence="2">The sequence shown here is derived from an EMBL/GenBank/DDBJ whole genome shotgun (WGS) entry which is preliminary data.</text>
</comment>
<dbReference type="OrthoDB" id="5296954at2"/>
<sequence>MNMNMNFMKSFFVICFAVMLSSCSSPDVQFYQDTQPKFDFKSFFTGKLKAYGVVQDYKGELTRKLVVDMDASWQGNKGVIEEDFVYDDGETQKRIWYVTLNDDGSISGEASDVIGIASGRSAGSVFHWNYDVEIPYKDDTLETHFDDWMYLVTSNRLINRTSILKFGIEVGQVTLIIEK</sequence>
<dbReference type="Pfam" id="PF12915">
    <property type="entry name" value="DUF3833"/>
    <property type="match status" value="1"/>
</dbReference>
<dbReference type="AlphaFoldDB" id="A0A557P389"/>
<evidence type="ECO:0000313" key="2">
    <source>
        <dbReference type="EMBL" id="TVO35107.1"/>
    </source>
</evidence>
<keyword evidence="1" id="KW-0732">Signal</keyword>
<feature type="chain" id="PRO_5021990579" evidence="1">
    <location>
        <begin position="25"/>
        <end position="179"/>
    </location>
</feature>
<name>A0A557P389_9VIBR</name>
<reference evidence="2 3" key="1">
    <citation type="submission" date="2019-07" db="EMBL/GenBank/DDBJ databases">
        <title>The draft genome sequence of Vibrio algivorus M1486.</title>
        <authorList>
            <person name="Meng X."/>
        </authorList>
    </citation>
    <scope>NUCLEOTIDE SEQUENCE [LARGE SCALE GENOMIC DNA]</scope>
    <source>
        <strain evidence="2 3">M1486</strain>
    </source>
</reference>